<evidence type="ECO:0000313" key="8">
    <source>
        <dbReference type="EMBL" id="MDK6028175.1"/>
    </source>
</evidence>
<keyword evidence="2" id="KW-0004">4Fe-4S</keyword>
<sequence>MNLNLRESMVKAVVDGLRKAVVYLPIDVKNALKKAYEEESSLAAKAHLEAILKNVELAERLGAPLCQDTGIITFYVRLGARFPGIQYIESVLVEATRKATVEIPLRPNSVDPFTGLNSGDNTGRFAPVIIWDGVNLESDSLEIVVVPKGGGSEYVSTLYMAVPSKGIESIEEAVLDAVIKAGAMPCPPTIIGVGIGGTVDLAMHLAKKAATIRKIGSRHPNPFVAELEEKLLRMVNDLGIGAMGMGGKASTALAVHVEYAYRHPATYPIAIAFQCWAARRAFITIKPDGSYTIEQ</sequence>
<dbReference type="Proteomes" id="UP001529235">
    <property type="component" value="Unassembled WGS sequence"/>
</dbReference>
<evidence type="ECO:0000256" key="2">
    <source>
        <dbReference type="ARBA" id="ARBA00022485"/>
    </source>
</evidence>
<keyword evidence="5" id="KW-0411">Iron-sulfur</keyword>
<dbReference type="EC" id="4.2.1.2" evidence="8"/>
<accession>A0ABD4Z4V0</accession>
<comment type="caution">
    <text evidence="8">The sequence shown here is derived from an EMBL/GenBank/DDBJ whole genome shotgun (WGS) entry which is preliminary data.</text>
</comment>
<gene>
    <name evidence="8" type="ORF">QPL79_02195</name>
</gene>
<dbReference type="GO" id="GO:0004333">
    <property type="term" value="F:fumarate hydratase activity"/>
    <property type="evidence" value="ECO:0007669"/>
    <property type="project" value="UniProtKB-EC"/>
</dbReference>
<dbReference type="AlphaFoldDB" id="A0ABD4Z4V0"/>
<name>A0ABD4Z4V0_9CREN</name>
<proteinExistence type="inferred from homology"/>
<feature type="domain" description="Fe-S hydro-lyase tartrate dehydratase alpha-type catalytic" evidence="7">
    <location>
        <begin position="11"/>
        <end position="282"/>
    </location>
</feature>
<evidence type="ECO:0000259" key="7">
    <source>
        <dbReference type="Pfam" id="PF05681"/>
    </source>
</evidence>
<dbReference type="EMBL" id="JASNVW010000001">
    <property type="protein sequence ID" value="MDK6028175.1"/>
    <property type="molecule type" value="Genomic_DNA"/>
</dbReference>
<keyword evidence="3" id="KW-0479">Metal-binding</keyword>
<dbReference type="GO" id="GO:0046872">
    <property type="term" value="F:metal ion binding"/>
    <property type="evidence" value="ECO:0007669"/>
    <property type="project" value="UniProtKB-KW"/>
</dbReference>
<reference evidence="8 9" key="1">
    <citation type="submission" date="2023-05" db="EMBL/GenBank/DDBJ databases">
        <title>A new hyperthermophilic archaea 'Ignisphaera cupida' sp. nov. and description of the family 'Ignisphaeraceae' fam. nov.</title>
        <authorList>
            <person name="Podosokorskaya O.A."/>
            <person name="Elcheninov A.G."/>
            <person name="Klukina A."/>
            <person name="Merkel A.Y."/>
        </authorList>
    </citation>
    <scope>NUCLEOTIDE SEQUENCE [LARGE SCALE GENOMIC DNA]</scope>
    <source>
        <strain evidence="8 9">4213-co</strain>
    </source>
</reference>
<dbReference type="PANTHER" id="PTHR30389:SF17">
    <property type="entry name" value="L(+)-TARTRATE DEHYDRATASE SUBUNIT ALPHA-RELATED"/>
    <property type="match status" value="1"/>
</dbReference>
<organism evidence="8 9">
    <name type="scientific">Ignisphaera cupida</name>
    <dbReference type="NCBI Taxonomy" id="3050454"/>
    <lineage>
        <taxon>Archaea</taxon>
        <taxon>Thermoproteota</taxon>
        <taxon>Thermoprotei</taxon>
        <taxon>Desulfurococcales</taxon>
        <taxon>Desulfurococcaceae</taxon>
        <taxon>Ignisphaera</taxon>
    </lineage>
</organism>
<protein>
    <submittedName>
        <fullName evidence="8">Fumarate hydratase</fullName>
        <ecNumber evidence="8">4.2.1.2</ecNumber>
    </submittedName>
</protein>
<evidence type="ECO:0000256" key="6">
    <source>
        <dbReference type="ARBA" id="ARBA00023239"/>
    </source>
</evidence>
<keyword evidence="9" id="KW-1185">Reference proteome</keyword>
<comment type="similarity">
    <text evidence="1">Belongs to the class-I fumarase family.</text>
</comment>
<evidence type="ECO:0000256" key="1">
    <source>
        <dbReference type="ARBA" id="ARBA00008876"/>
    </source>
</evidence>
<dbReference type="PANTHER" id="PTHR30389">
    <property type="entry name" value="FUMARATE HYDRATASE-RELATED"/>
    <property type="match status" value="1"/>
</dbReference>
<dbReference type="InterPro" id="IPR051208">
    <property type="entry name" value="Class-I_Fumarase/Tartrate_DH"/>
</dbReference>
<keyword evidence="4" id="KW-0408">Iron</keyword>
<dbReference type="NCBIfam" id="NF004885">
    <property type="entry name" value="PRK06246.1"/>
    <property type="match status" value="1"/>
</dbReference>
<dbReference type="GO" id="GO:0051539">
    <property type="term" value="F:4 iron, 4 sulfur cluster binding"/>
    <property type="evidence" value="ECO:0007669"/>
    <property type="project" value="UniProtKB-KW"/>
</dbReference>
<evidence type="ECO:0000256" key="5">
    <source>
        <dbReference type="ARBA" id="ARBA00023014"/>
    </source>
</evidence>
<evidence type="ECO:0000256" key="3">
    <source>
        <dbReference type="ARBA" id="ARBA00022723"/>
    </source>
</evidence>
<evidence type="ECO:0000313" key="9">
    <source>
        <dbReference type="Proteomes" id="UP001529235"/>
    </source>
</evidence>
<dbReference type="InterPro" id="IPR004646">
    <property type="entry name" value="Fe-S_hydro-lyase_TtdA-typ_cat"/>
</dbReference>
<dbReference type="RefSeq" id="WP_285273147.1">
    <property type="nucleotide sequence ID" value="NZ_JASNVW010000001.1"/>
</dbReference>
<dbReference type="NCBIfam" id="TIGR00722">
    <property type="entry name" value="ttdA_fumA_fumB"/>
    <property type="match status" value="1"/>
</dbReference>
<dbReference type="Pfam" id="PF05681">
    <property type="entry name" value="Fumerase"/>
    <property type="match status" value="1"/>
</dbReference>
<evidence type="ECO:0000256" key="4">
    <source>
        <dbReference type="ARBA" id="ARBA00023004"/>
    </source>
</evidence>
<keyword evidence="6 8" id="KW-0456">Lyase</keyword>